<evidence type="ECO:0000313" key="3">
    <source>
        <dbReference type="Proteomes" id="UP000184076"/>
    </source>
</evidence>
<feature type="region of interest" description="Disordered" evidence="1">
    <location>
        <begin position="763"/>
        <end position="787"/>
    </location>
</feature>
<name>A0A1M4WMB6_9BACT</name>
<dbReference type="InterPro" id="IPR011748">
    <property type="entry name" value="Unchr_phage_tail-like"/>
</dbReference>
<evidence type="ECO:0000313" key="2">
    <source>
        <dbReference type="EMBL" id="SHE82112.1"/>
    </source>
</evidence>
<dbReference type="AlphaFoldDB" id="A0A1M4WMB6"/>
<accession>A0A1M4WMB6</accession>
<organism evidence="2 3">
    <name type="scientific">Desulfacinum infernum DSM 9756</name>
    <dbReference type="NCBI Taxonomy" id="1121391"/>
    <lineage>
        <taxon>Bacteria</taxon>
        <taxon>Pseudomonadati</taxon>
        <taxon>Thermodesulfobacteriota</taxon>
        <taxon>Syntrophobacteria</taxon>
        <taxon>Syntrophobacterales</taxon>
        <taxon>Syntrophobacteraceae</taxon>
        <taxon>Desulfacinum</taxon>
    </lineage>
</organism>
<evidence type="ECO:0000256" key="1">
    <source>
        <dbReference type="SAM" id="MobiDB-lite"/>
    </source>
</evidence>
<protein>
    <submittedName>
        <fullName evidence="2">Phage tail protein domain-containing protein</fullName>
    </submittedName>
</protein>
<dbReference type="OrthoDB" id="9792285at2"/>
<proteinExistence type="predicted"/>
<keyword evidence="3" id="KW-1185">Reference proteome</keyword>
<gene>
    <name evidence="2" type="ORF">SAMN02745206_00899</name>
</gene>
<dbReference type="Proteomes" id="UP000184076">
    <property type="component" value="Unassembled WGS sequence"/>
</dbReference>
<reference evidence="3" key="1">
    <citation type="submission" date="2016-11" db="EMBL/GenBank/DDBJ databases">
        <authorList>
            <person name="Varghese N."/>
            <person name="Submissions S."/>
        </authorList>
    </citation>
    <scope>NUCLEOTIDE SEQUENCE [LARGE SCALE GENOMIC DNA]</scope>
    <source>
        <strain evidence="3">DSM 9756</strain>
    </source>
</reference>
<dbReference type="RefSeq" id="WP_073037355.1">
    <property type="nucleotide sequence ID" value="NZ_FQVB01000007.1"/>
</dbReference>
<dbReference type="NCBIfam" id="TIGR02242">
    <property type="entry name" value="tail_TIGR02242"/>
    <property type="match status" value="1"/>
</dbReference>
<dbReference type="InterPro" id="IPR006521">
    <property type="entry name" value="Tail_protein_I"/>
</dbReference>
<dbReference type="STRING" id="1121391.SAMN02745206_00899"/>
<sequence>MDSNGLKFWMLSGSEDWALDDNASWDEDRRVLRLASRRSVQRPAQDKASARAAAERVRTAVDAFGAWAMVSPDGRTVTAAGAFPHPVKIHKVGSSERILDLAAGPEGVLWLVVRKASGESHALMVDLLKRWEPVRLSRTDLQADRILARPSGGAWLVDRKHKKAARITGIPFPEHIHRDFSPQVGRPCVENPGPPQVLDPVDLPVPAEWELVSAAISAEGRLAFLFWVKDAEAQVLIWDEDTFFPPDALRGLTAPFSIGWVERDRWASLLEGARDAPVFRLPTNAGKGADPVGSLYPLPGWDGGPFCNGWASPVHYLEEQAASGAMEARVQIRPKPLHRLSHPFLTTHAVVRSARVLDSGDSKTVWHRLYLEGVLPPGTGLQVRLAAGNGPEPPPPERFVPVLFGAVPADPAESEARAVARGAWVPVPSEIPFHEGFLDCPPQKDRAGLFTALIQKPSGRVRRLQGRFLWVEMELWGTGQASPEVAALRVYAPRFSYRDRYLPEIYQEPLVGSEAEAEGDATGADFLERFLCLFEGILTPLEDRVAAAHVLTDPDAAPSEALEWLASWIGVSLEPAFSLPARRRLLREAGLLFREHGTLVGMIRALDVATEGAVRRGRIVVVEDFRLRRTFSTLLGADLDDTRDPLTLGVSTGGNSRVGRSLFLGAEEQREFLALFRPGVPDGEDEEEVTAAFHDAFAHRVTILVHTETAPETVDLVRRVAALEAPAHVDVRIAAASENLVAGIASLLGVDTAPGKRAPLSPVCEDASRLGRDSSLLDTPSLDPRFD</sequence>
<dbReference type="EMBL" id="FQVB01000007">
    <property type="protein sequence ID" value="SHE82112.1"/>
    <property type="molecule type" value="Genomic_DNA"/>
</dbReference>
<dbReference type="Pfam" id="PF09684">
    <property type="entry name" value="Tail_P2_I"/>
    <property type="match status" value="1"/>
</dbReference>